<dbReference type="RefSeq" id="WP_397089785.1">
    <property type="nucleotide sequence ID" value="NZ_JBITGY010000013.1"/>
</dbReference>
<dbReference type="InterPro" id="IPR016130">
    <property type="entry name" value="Tyr_Pase_AS"/>
</dbReference>
<dbReference type="PROSITE" id="PS00383">
    <property type="entry name" value="TYR_PHOSPHATASE_1"/>
    <property type="match status" value="1"/>
</dbReference>
<organism evidence="2 3">
    <name type="scientific">Nonomuraea typhae</name>
    <dbReference type="NCBI Taxonomy" id="2603600"/>
    <lineage>
        <taxon>Bacteria</taxon>
        <taxon>Bacillati</taxon>
        <taxon>Actinomycetota</taxon>
        <taxon>Actinomycetes</taxon>
        <taxon>Streptosporangiales</taxon>
        <taxon>Streptosporangiaceae</taxon>
        <taxon>Nonomuraea</taxon>
    </lineage>
</organism>
<dbReference type="InterPro" id="IPR029021">
    <property type="entry name" value="Prot-tyrosine_phosphatase-like"/>
</dbReference>
<dbReference type="SUPFAM" id="SSF52799">
    <property type="entry name" value="(Phosphotyrosine protein) phosphatases II"/>
    <property type="match status" value="1"/>
</dbReference>
<comment type="similarity">
    <text evidence="1">Belongs to the protein-tyrosine phosphatase family.</text>
</comment>
<evidence type="ECO:0000313" key="3">
    <source>
        <dbReference type="Proteomes" id="UP001612741"/>
    </source>
</evidence>
<keyword evidence="3" id="KW-1185">Reference proteome</keyword>
<dbReference type="PANTHER" id="PTHR31126:SF1">
    <property type="entry name" value="TYROSINE SPECIFIC PROTEIN PHOSPHATASES DOMAIN-CONTAINING PROTEIN"/>
    <property type="match status" value="1"/>
</dbReference>
<dbReference type="PANTHER" id="PTHR31126">
    <property type="entry name" value="TYROSINE-PROTEIN PHOSPHATASE"/>
    <property type="match status" value="1"/>
</dbReference>
<dbReference type="InterPro" id="IPR026893">
    <property type="entry name" value="Tyr/Ser_Pase_IphP-type"/>
</dbReference>
<comment type="caution">
    <text evidence="2">The sequence shown here is derived from an EMBL/GenBank/DDBJ whole genome shotgun (WGS) entry which is preliminary data.</text>
</comment>
<evidence type="ECO:0000313" key="2">
    <source>
        <dbReference type="EMBL" id="MFI6504026.1"/>
    </source>
</evidence>
<accession>A0ABW7Z7L4</accession>
<dbReference type="Proteomes" id="UP001612741">
    <property type="component" value="Unassembled WGS sequence"/>
</dbReference>
<dbReference type="Pfam" id="PF13350">
    <property type="entry name" value="Y_phosphatase3"/>
    <property type="match status" value="1"/>
</dbReference>
<evidence type="ECO:0000256" key="1">
    <source>
        <dbReference type="ARBA" id="ARBA00009580"/>
    </source>
</evidence>
<dbReference type="EMBL" id="JBITGY010000013">
    <property type="protein sequence ID" value="MFI6504026.1"/>
    <property type="molecule type" value="Genomic_DNA"/>
</dbReference>
<reference evidence="2 3" key="1">
    <citation type="submission" date="2024-10" db="EMBL/GenBank/DDBJ databases">
        <title>The Natural Products Discovery Center: Release of the First 8490 Sequenced Strains for Exploring Actinobacteria Biosynthetic Diversity.</title>
        <authorList>
            <person name="Kalkreuter E."/>
            <person name="Kautsar S.A."/>
            <person name="Yang D."/>
            <person name="Bader C.D."/>
            <person name="Teijaro C.N."/>
            <person name="Fluegel L."/>
            <person name="Davis C.M."/>
            <person name="Simpson J.R."/>
            <person name="Lauterbach L."/>
            <person name="Steele A.D."/>
            <person name="Gui C."/>
            <person name="Meng S."/>
            <person name="Li G."/>
            <person name="Viehrig K."/>
            <person name="Ye F."/>
            <person name="Su P."/>
            <person name="Kiefer A.F."/>
            <person name="Nichols A."/>
            <person name="Cepeda A.J."/>
            <person name="Yan W."/>
            <person name="Fan B."/>
            <person name="Jiang Y."/>
            <person name="Adhikari A."/>
            <person name="Zheng C.-J."/>
            <person name="Schuster L."/>
            <person name="Cowan T.M."/>
            <person name="Smanski M.J."/>
            <person name="Chevrette M.G."/>
            <person name="De Carvalho L.P.S."/>
            <person name="Shen B."/>
        </authorList>
    </citation>
    <scope>NUCLEOTIDE SEQUENCE [LARGE SCALE GENOMIC DNA]</scope>
    <source>
        <strain evidence="2 3">NPDC050545</strain>
    </source>
</reference>
<gene>
    <name evidence="2" type="ORF">ACIBG2_42040</name>
</gene>
<protein>
    <submittedName>
        <fullName evidence="2">Tyrosine-protein phosphatase</fullName>
    </submittedName>
</protein>
<proteinExistence type="inferred from homology"/>
<name>A0ABW7Z7L4_9ACTN</name>
<dbReference type="Gene3D" id="3.90.190.10">
    <property type="entry name" value="Protein tyrosine phosphatase superfamily"/>
    <property type="match status" value="1"/>
</dbReference>
<sequence>MSEITDRHLGWNGCFNARDLGGIPAPGGTTIRRRAVVRSDNPERLTPSGWSALVAHGIRTVVDLRNHDERQGDRWARPADLSTVHVPLDDAGDTAFWTYLWDNELDGSPLYYRPFLERKAQRCADAVAAVARARPGGVLIHCGLGRDRTGLIAMLLLTLAGVGPGDIAADYELSTHRLPGLFAALGIADQSARIRDILTRKNTTARAAMLDALDGLDAEDRLRAAGLTGHDVQAVRDRLLGV</sequence>